<reference evidence="13 15" key="2">
    <citation type="submission" date="2015-05" db="EMBL/GenBank/DDBJ databases">
        <title>Distinctive expansion of gene families associated with plant cell wall degradation and secondary metabolism in the genomes of grapevine trunk pathogens.</title>
        <authorList>
            <person name="Lawrence D.P."/>
            <person name="Travadon R."/>
            <person name="Rolshausen P.E."/>
            <person name="Baumgartner K."/>
        </authorList>
    </citation>
    <scope>NUCLEOTIDE SEQUENCE [LARGE SCALE GENOMIC DNA]</scope>
    <source>
        <strain evidence="13">DS831</strain>
    </source>
</reference>
<dbReference type="GO" id="GO:0005789">
    <property type="term" value="C:endoplasmic reticulum membrane"/>
    <property type="evidence" value="ECO:0007669"/>
    <property type="project" value="UniProtKB-SubCell"/>
</dbReference>
<dbReference type="HAMAP" id="MF_03104">
    <property type="entry name" value="Mdm12"/>
    <property type="match status" value="1"/>
</dbReference>
<reference evidence="12 17" key="4">
    <citation type="submission" date="2024-02" db="EMBL/GenBank/DDBJ databases">
        <title>De novo assembly and annotation of 12 fungi associated with fruit tree decline syndrome in Ontario, Canada.</title>
        <authorList>
            <person name="Sulman M."/>
            <person name="Ellouze W."/>
            <person name="Ilyukhin E."/>
        </authorList>
    </citation>
    <scope>NUCLEOTIDE SEQUENCE [LARGE SCALE GENOMIC DNA]</scope>
    <source>
        <strain evidence="12 17">FDS-637</strain>
    </source>
</reference>
<comment type="subunit">
    <text evidence="9">Component of the ER-mitochondria encounter structure (ERMES) or MDM complex, composed of MMM1, MDM10, MDM12 and MDM34. A MMM1 homodimer associates with one molecule of MDM12 on each side in a pairwise head-to-tail manner, and the SMP-LTD domains of MMM1 and MDM12 generate a continuous hydrophobic tunnel for phospholipid trafficking.</text>
</comment>
<feature type="compositionally biased region" description="Basic and acidic residues" evidence="10">
    <location>
        <begin position="199"/>
        <end position="213"/>
    </location>
</feature>
<keyword evidence="4 9" id="KW-0256">Endoplasmic reticulum</keyword>
<sequence length="421" mass="46276">MSIDIHWDTLVGGPDGQASAEAVRSFIHERFQQVTLPRFIRSVKVHSFDFGSVAPEIEIKDICDPLPDFYEEDEDEGEDEDDAPDNGTTDAPVTDAAGGDAAKASRERKQRPKDEKPQDEPRWNHARPPPMDSRLTGLRSGLALGEQLGNSLSREPTPGIPGGTSNMSYFHLPLGAGLSGTTTPFAAVAGAQFQNGWHDYNHADRPHTPRDHSASISSNTPSTADLDSRPQSQHDRKSSSDVNEYPKQRRDSDNSSPSPTPRLREASPEDLQVVAHVRYSGDIKMVLTAEILLDYPMPSFVGIPLKLTVTGLTFDGVAILAYIKKRAHFCFLSPEDAEALIGAEAKQGSPADDHAPTNQGVRRTAPGGLLEEIKVESEIGQKEQGKQVLKNVGKVEKFILDQVRRIFEDEFVYPSFWTFLV</sequence>
<comment type="caution">
    <text evidence="13">The sequence shown here is derived from an EMBL/GenBank/DDBJ whole genome shotgun (WGS) entry which is preliminary data.</text>
</comment>
<evidence type="ECO:0000313" key="15">
    <source>
        <dbReference type="Proteomes" id="UP000034182"/>
    </source>
</evidence>
<evidence type="ECO:0000313" key="14">
    <source>
        <dbReference type="EMBL" id="OMP82462.1"/>
    </source>
</evidence>
<evidence type="ECO:0000313" key="13">
    <source>
        <dbReference type="EMBL" id="KKY24702.1"/>
    </source>
</evidence>
<evidence type="ECO:0000256" key="7">
    <source>
        <dbReference type="ARBA" id="ARBA00023128"/>
    </source>
</evidence>
<keyword evidence="17" id="KW-1185">Reference proteome</keyword>
<dbReference type="RefSeq" id="XP_066637209.1">
    <property type="nucleotide sequence ID" value="XM_066771930.1"/>
</dbReference>
<evidence type="ECO:0000313" key="16">
    <source>
        <dbReference type="Proteomes" id="UP000190776"/>
    </source>
</evidence>
<keyword evidence="8 9" id="KW-0472">Membrane</keyword>
<dbReference type="OrthoDB" id="3356905at2759"/>
<dbReference type="Proteomes" id="UP000034182">
    <property type="component" value="Unassembled WGS sequence"/>
</dbReference>
<evidence type="ECO:0000256" key="9">
    <source>
        <dbReference type="HAMAP-Rule" id="MF_03104"/>
    </source>
</evidence>
<evidence type="ECO:0000313" key="17">
    <source>
        <dbReference type="Proteomes" id="UP001430584"/>
    </source>
</evidence>
<gene>
    <name evidence="12" type="primary">MDM12_1</name>
    <name evidence="9" type="synonym">MDM12</name>
    <name evidence="14" type="ORF">BK809_0006772</name>
    <name evidence="12" type="ORF">SLS55_000419</name>
    <name evidence="13" type="ORF">UCDDS831_g02320</name>
</gene>
<evidence type="ECO:0000256" key="8">
    <source>
        <dbReference type="ARBA" id="ARBA00023136"/>
    </source>
</evidence>
<keyword evidence="5" id="KW-0445">Lipid transport</keyword>
<keyword evidence="7 9" id="KW-0496">Mitochondrion</keyword>
<dbReference type="PANTHER" id="PTHR28204:SF1">
    <property type="entry name" value="MITOCHONDRIAL DISTRIBUTION AND MORPHOLOGY PROTEIN 12"/>
    <property type="match status" value="1"/>
</dbReference>
<dbReference type="GeneID" id="92004504"/>
<proteinExistence type="inferred from homology"/>
<keyword evidence="6" id="KW-0446">Lipid-binding</keyword>
<reference evidence="13 15" key="1">
    <citation type="submission" date="2015-03" db="EMBL/GenBank/DDBJ databases">
        <authorList>
            <person name="Morales-Cruz A."/>
            <person name="Amrine K.C."/>
            <person name="Cantu D."/>
        </authorList>
    </citation>
    <scope>NUCLEOTIDE SEQUENCE [LARGE SCALE GENOMIC DNA]</scope>
    <source>
        <strain evidence="13">DS831</strain>
    </source>
</reference>
<accession>A0A0G2EPI7</accession>
<feature type="region of interest" description="Disordered" evidence="10">
    <location>
        <begin position="199"/>
        <end position="269"/>
    </location>
</feature>
<evidence type="ECO:0000313" key="12">
    <source>
        <dbReference type="EMBL" id="KAL0264469.1"/>
    </source>
</evidence>
<dbReference type="GO" id="GO:0032865">
    <property type="term" value="C:ERMES complex"/>
    <property type="evidence" value="ECO:0007669"/>
    <property type="project" value="UniProtKB-UniRule"/>
</dbReference>
<feature type="compositionally biased region" description="Basic and acidic residues" evidence="10">
    <location>
        <begin position="103"/>
        <end position="123"/>
    </location>
</feature>
<dbReference type="InterPro" id="IPR027532">
    <property type="entry name" value="Mdm12"/>
</dbReference>
<dbReference type="InterPro" id="IPR031468">
    <property type="entry name" value="SMP_LBD"/>
</dbReference>
<dbReference type="CDD" id="cd21672">
    <property type="entry name" value="SMP_Mdm12"/>
    <property type="match status" value="1"/>
</dbReference>
<evidence type="ECO:0000256" key="3">
    <source>
        <dbReference type="ARBA" id="ARBA00022787"/>
    </source>
</evidence>
<dbReference type="EMBL" id="MSZU01000114">
    <property type="protein sequence ID" value="OMP82462.1"/>
    <property type="molecule type" value="Genomic_DNA"/>
</dbReference>
<dbReference type="STRING" id="420778.A0A0G2EPI7"/>
<feature type="compositionally biased region" description="Polar residues" evidence="10">
    <location>
        <begin position="214"/>
        <end position="225"/>
    </location>
</feature>
<evidence type="ECO:0000256" key="6">
    <source>
        <dbReference type="ARBA" id="ARBA00023121"/>
    </source>
</evidence>
<dbReference type="GO" id="GO:0045040">
    <property type="term" value="P:protein insertion into mitochondrial outer membrane"/>
    <property type="evidence" value="ECO:0007669"/>
    <property type="project" value="UniProtKB-UniRule"/>
</dbReference>
<evidence type="ECO:0000256" key="10">
    <source>
        <dbReference type="SAM" id="MobiDB-lite"/>
    </source>
</evidence>
<dbReference type="GO" id="GO:0008289">
    <property type="term" value="F:lipid binding"/>
    <property type="evidence" value="ECO:0007669"/>
    <property type="project" value="UniProtKB-KW"/>
</dbReference>
<dbReference type="Pfam" id="PF26544">
    <property type="entry name" value="Mdm12"/>
    <property type="match status" value="2"/>
</dbReference>
<feature type="compositionally biased region" description="Basic and acidic residues" evidence="10">
    <location>
        <begin position="226"/>
        <end position="253"/>
    </location>
</feature>
<dbReference type="PANTHER" id="PTHR28204">
    <property type="entry name" value="MITOCHONDRIAL DISTRIBUTION AND MORPHOLOGY PROTEIN 12"/>
    <property type="match status" value="1"/>
</dbReference>
<comment type="subcellular location">
    <subcellularLocation>
        <location evidence="1">Membrane</location>
    </subcellularLocation>
    <subcellularLocation>
        <location evidence="9">Mitochondrion outer membrane</location>
        <topology evidence="9">Peripheral membrane protein</topology>
        <orientation evidence="9">Cytoplasmic side</orientation>
    </subcellularLocation>
    <subcellularLocation>
        <location evidence="9">Endoplasmic reticulum membrane</location>
        <topology evidence="9">Peripheral membrane protein</topology>
        <orientation evidence="9">Cytoplasmic side</orientation>
    </subcellularLocation>
    <text evidence="9">The ERMES/MDM complex localizes to a few discrete foci (around 10 per single cell), that represent mitochondria-endoplasmic reticulum junctions. These foci are often found next to mtDNA nucleoids.</text>
</comment>
<dbReference type="GO" id="GO:1990456">
    <property type="term" value="P:mitochondrion-endoplasmic reticulum membrane tethering"/>
    <property type="evidence" value="ECO:0007669"/>
    <property type="project" value="TreeGrafter"/>
</dbReference>
<keyword evidence="3 9" id="KW-1000">Mitochondrion outer membrane</keyword>
<comment type="similarity">
    <text evidence="9">Belongs to the MDM12 family.</text>
</comment>
<evidence type="ECO:0000256" key="5">
    <source>
        <dbReference type="ARBA" id="ARBA00023055"/>
    </source>
</evidence>
<feature type="domain" description="SMP-LTD" evidence="11">
    <location>
        <begin position="1"/>
        <end position="421"/>
    </location>
</feature>
<dbReference type="AlphaFoldDB" id="A0A0G2EPI7"/>
<evidence type="ECO:0000256" key="2">
    <source>
        <dbReference type="ARBA" id="ARBA00022448"/>
    </source>
</evidence>
<dbReference type="Proteomes" id="UP001430584">
    <property type="component" value="Unassembled WGS sequence"/>
</dbReference>
<name>A0A0G2EPI7_9PEZI</name>
<keyword evidence="2" id="KW-0813">Transport</keyword>
<dbReference type="GO" id="GO:0015914">
    <property type="term" value="P:phospholipid transport"/>
    <property type="evidence" value="ECO:0007669"/>
    <property type="project" value="TreeGrafter"/>
</dbReference>
<evidence type="ECO:0000259" key="11">
    <source>
        <dbReference type="PROSITE" id="PS51847"/>
    </source>
</evidence>
<evidence type="ECO:0000256" key="4">
    <source>
        <dbReference type="ARBA" id="ARBA00022824"/>
    </source>
</evidence>
<reference evidence="14 16" key="3">
    <citation type="submission" date="2017-01" db="EMBL/GenBank/DDBJ databases">
        <title>Draft genome sequence of Diplodia seriata F98.1, a fungal species involved in grapevine trunk diseases.</title>
        <authorList>
            <person name="Robert-Siegwald G."/>
            <person name="Vallet J."/>
            <person name="Abou-Mansour E."/>
            <person name="Xu J."/>
            <person name="Rey P."/>
            <person name="Bertsch C."/>
            <person name="Rego C."/>
            <person name="Larignon P."/>
            <person name="Fontaine F."/>
            <person name="Lebrun M.-H."/>
        </authorList>
    </citation>
    <scope>NUCLEOTIDE SEQUENCE [LARGE SCALE GENOMIC DNA]</scope>
    <source>
        <strain evidence="14 16">F98.1</strain>
    </source>
</reference>
<dbReference type="EMBL" id="LAQI01000056">
    <property type="protein sequence ID" value="KKY24702.1"/>
    <property type="molecule type" value="Genomic_DNA"/>
</dbReference>
<dbReference type="Proteomes" id="UP000190776">
    <property type="component" value="Unassembled WGS sequence"/>
</dbReference>
<dbReference type="PROSITE" id="PS51847">
    <property type="entry name" value="SMP"/>
    <property type="match status" value="1"/>
</dbReference>
<dbReference type="EMBL" id="JAJVCZ030000001">
    <property type="protein sequence ID" value="KAL0264469.1"/>
    <property type="molecule type" value="Genomic_DNA"/>
</dbReference>
<evidence type="ECO:0000256" key="1">
    <source>
        <dbReference type="ARBA" id="ARBA00004370"/>
    </source>
</evidence>
<comment type="function">
    <text evidence="9">Component of the ERMES/MDM complex, which serves as a molecular tether to connect the endoplasmic reticulum (ER) and mitochondria. Components of this complex are involved in the control of mitochondrial shape and protein biogenesis, and function in nonvesicular lipid trafficking between the ER and mitochondria. MDM12 is required for the interaction of the ER-resident membrane protein MMM1 and the outer mitochondrial membrane-resident beta-barrel protein MDM10. The MDM12-MMM1 subcomplex functions in the major beta-barrel assembly pathway that is responsible for biogenesis of all mitochondrial outer membrane beta-barrel proteins, and acts in a late step after the SAM complex. The MDM10-MDM12-MMM1 subcomplex further acts in the TOM40-specific pathway after the action of the MDM12-MMM1 complex. Essential for establishing and maintaining the structure of mitochondria and maintenance of mtDNA nucleoids.</text>
</comment>
<feature type="region of interest" description="Disordered" evidence="10">
    <location>
        <begin position="63"/>
        <end position="137"/>
    </location>
</feature>
<organism evidence="13 15">
    <name type="scientific">Diplodia seriata</name>
    <dbReference type="NCBI Taxonomy" id="420778"/>
    <lineage>
        <taxon>Eukaryota</taxon>
        <taxon>Fungi</taxon>
        <taxon>Dikarya</taxon>
        <taxon>Ascomycota</taxon>
        <taxon>Pezizomycotina</taxon>
        <taxon>Dothideomycetes</taxon>
        <taxon>Dothideomycetes incertae sedis</taxon>
        <taxon>Botryosphaeriales</taxon>
        <taxon>Botryosphaeriaceae</taxon>
        <taxon>Diplodia</taxon>
    </lineage>
</organism>
<protein>
    <recommendedName>
        <fullName evidence="9">Mitochondrial distribution and morphology protein 12</fullName>
    </recommendedName>
    <alternativeName>
        <fullName evidence="9">Mitochondrial inheritance component MDM12</fullName>
    </alternativeName>
</protein>
<feature type="compositionally biased region" description="Acidic residues" evidence="10">
    <location>
        <begin position="69"/>
        <end position="84"/>
    </location>
</feature>